<dbReference type="Proteomes" id="UP000199118">
    <property type="component" value="Unassembled WGS sequence"/>
</dbReference>
<dbReference type="InterPro" id="IPR050259">
    <property type="entry name" value="SDR"/>
</dbReference>
<accession>A0A1H2QV97</accession>
<organism evidence="2 3">
    <name type="scientific">Albimonas donghaensis</name>
    <dbReference type="NCBI Taxonomy" id="356660"/>
    <lineage>
        <taxon>Bacteria</taxon>
        <taxon>Pseudomonadati</taxon>
        <taxon>Pseudomonadota</taxon>
        <taxon>Alphaproteobacteria</taxon>
        <taxon>Rhodobacterales</taxon>
        <taxon>Paracoccaceae</taxon>
        <taxon>Albimonas</taxon>
    </lineage>
</organism>
<dbReference type="GO" id="GO:0032787">
    <property type="term" value="P:monocarboxylic acid metabolic process"/>
    <property type="evidence" value="ECO:0007669"/>
    <property type="project" value="UniProtKB-ARBA"/>
</dbReference>
<comment type="similarity">
    <text evidence="1">Belongs to the short-chain dehydrogenases/reductases (SDR) family.</text>
</comment>
<dbReference type="PANTHER" id="PTHR42879">
    <property type="entry name" value="3-OXOACYL-(ACYL-CARRIER-PROTEIN) REDUCTASE"/>
    <property type="match status" value="1"/>
</dbReference>
<evidence type="ECO:0000313" key="3">
    <source>
        <dbReference type="Proteomes" id="UP000199118"/>
    </source>
</evidence>
<dbReference type="RefSeq" id="WP_176954575.1">
    <property type="nucleotide sequence ID" value="NZ_FNMZ01000001.1"/>
</dbReference>
<dbReference type="Pfam" id="PF13561">
    <property type="entry name" value="adh_short_C2"/>
    <property type="match status" value="1"/>
</dbReference>
<dbReference type="PRINTS" id="PR00080">
    <property type="entry name" value="SDRFAMILY"/>
</dbReference>
<name>A0A1H2QV97_9RHOB</name>
<dbReference type="InterPro" id="IPR036291">
    <property type="entry name" value="NAD(P)-bd_dom_sf"/>
</dbReference>
<evidence type="ECO:0000313" key="2">
    <source>
        <dbReference type="EMBL" id="SDW11073.1"/>
    </source>
</evidence>
<dbReference type="AlphaFoldDB" id="A0A1H2QV97"/>
<dbReference type="SUPFAM" id="SSF51735">
    <property type="entry name" value="NAD(P)-binding Rossmann-fold domains"/>
    <property type="match status" value="1"/>
</dbReference>
<dbReference type="STRING" id="356660.SAMN05444336_101159"/>
<dbReference type="InterPro" id="IPR020904">
    <property type="entry name" value="Sc_DH/Rdtase_CS"/>
</dbReference>
<dbReference type="PANTHER" id="PTHR42879:SF2">
    <property type="entry name" value="3-OXOACYL-[ACYL-CARRIER-PROTEIN] REDUCTASE FABG"/>
    <property type="match status" value="1"/>
</dbReference>
<dbReference type="EMBL" id="FNMZ01000001">
    <property type="protein sequence ID" value="SDW11073.1"/>
    <property type="molecule type" value="Genomic_DNA"/>
</dbReference>
<dbReference type="FunFam" id="3.40.50.720:FF:000084">
    <property type="entry name" value="Short-chain dehydrogenase reductase"/>
    <property type="match status" value="1"/>
</dbReference>
<reference evidence="2 3" key="1">
    <citation type="submission" date="2016-10" db="EMBL/GenBank/DDBJ databases">
        <authorList>
            <person name="de Groot N.N."/>
        </authorList>
    </citation>
    <scope>NUCLEOTIDE SEQUENCE [LARGE SCALE GENOMIC DNA]</scope>
    <source>
        <strain evidence="2 3">DSM 17890</strain>
    </source>
</reference>
<keyword evidence="3" id="KW-1185">Reference proteome</keyword>
<dbReference type="InterPro" id="IPR002347">
    <property type="entry name" value="SDR_fam"/>
</dbReference>
<sequence>MDGNADATGRELAGMPALITGAGSGIGRRTALRLAAMGAPVALTDIDGQAADAVARELRAAGAEACSMRADAADPDDHAAAVAMAVEAFGSLKLAVNNAGVGSQRATVVDTKVEDWNAIISVNLTGVFLGMRAQIPKILESGGGAVVNISSVLGRAARGGASAYVAAKHGVIGLTASAAIEYSALGVRVNAVCPGFIRTPMTAHLEAETLVPLHPIGRLGEPEEVAEVIAFLLSPRASFVTGAAYPADGGFLAL</sequence>
<dbReference type="Gene3D" id="3.40.50.720">
    <property type="entry name" value="NAD(P)-binding Rossmann-like Domain"/>
    <property type="match status" value="1"/>
</dbReference>
<evidence type="ECO:0000256" key="1">
    <source>
        <dbReference type="ARBA" id="ARBA00006484"/>
    </source>
</evidence>
<gene>
    <name evidence="2" type="ORF">SAMN05444336_101159</name>
</gene>
<protein>
    <submittedName>
        <fullName evidence="2">NAD(P)-dependent dehydrogenase, short-chain alcohol dehydrogenase family</fullName>
    </submittedName>
</protein>
<dbReference type="PROSITE" id="PS00061">
    <property type="entry name" value="ADH_SHORT"/>
    <property type="match status" value="1"/>
</dbReference>
<proteinExistence type="inferred from homology"/>
<dbReference type="PRINTS" id="PR00081">
    <property type="entry name" value="GDHRDH"/>
</dbReference>